<dbReference type="InterPro" id="IPR002864">
    <property type="entry name" value="Acyl-ACP_thioesterase_NHD"/>
</dbReference>
<dbReference type="PANTHER" id="PTHR31727">
    <property type="entry name" value="OLEOYL-ACYL CARRIER PROTEIN THIOESTERASE 1, CHLOROPLASTIC"/>
    <property type="match status" value="1"/>
</dbReference>
<dbReference type="Pfam" id="PF20791">
    <property type="entry name" value="Acyl-ACP_TE_C"/>
    <property type="match status" value="1"/>
</dbReference>
<dbReference type="EMBL" id="JACRSQ010000019">
    <property type="protein sequence ID" value="MBC8544299.1"/>
    <property type="molecule type" value="Genomic_DNA"/>
</dbReference>
<dbReference type="Gene3D" id="3.10.129.10">
    <property type="entry name" value="Hotdog Thioesterase"/>
    <property type="match status" value="1"/>
</dbReference>
<evidence type="ECO:0000256" key="3">
    <source>
        <dbReference type="ARBA" id="ARBA00022801"/>
    </source>
</evidence>
<dbReference type="Proteomes" id="UP000657006">
    <property type="component" value="Unassembled WGS sequence"/>
</dbReference>
<evidence type="ECO:0000313" key="11">
    <source>
        <dbReference type="Proteomes" id="UP000657006"/>
    </source>
</evidence>
<dbReference type="InterPro" id="IPR045023">
    <property type="entry name" value="FATA/B"/>
</dbReference>
<evidence type="ECO:0000313" key="10">
    <source>
        <dbReference type="EMBL" id="MBC8544299.1"/>
    </source>
</evidence>
<evidence type="ECO:0000256" key="5">
    <source>
        <dbReference type="ARBA" id="ARBA00022946"/>
    </source>
</evidence>
<evidence type="ECO:0000256" key="6">
    <source>
        <dbReference type="ARBA" id="ARBA00023098"/>
    </source>
</evidence>
<evidence type="ECO:0000256" key="1">
    <source>
        <dbReference type="ARBA" id="ARBA00006500"/>
    </source>
</evidence>
<keyword evidence="2" id="KW-0444">Lipid biosynthesis</keyword>
<reference evidence="10" key="1">
    <citation type="submission" date="2020-08" db="EMBL/GenBank/DDBJ databases">
        <title>Genome public.</title>
        <authorList>
            <person name="Liu C."/>
            <person name="Sun Q."/>
        </authorList>
    </citation>
    <scope>NUCLEOTIDE SEQUENCE</scope>
    <source>
        <strain evidence="10">NSJ-32</strain>
    </source>
</reference>
<dbReference type="InterPro" id="IPR029069">
    <property type="entry name" value="HotDog_dom_sf"/>
</dbReference>
<gene>
    <name evidence="10" type="ORF">H8730_12205</name>
</gene>
<keyword evidence="6" id="KW-0443">Lipid metabolism</keyword>
<dbReference type="GO" id="GO:0000036">
    <property type="term" value="F:acyl carrier activity"/>
    <property type="evidence" value="ECO:0007669"/>
    <property type="project" value="TreeGrafter"/>
</dbReference>
<dbReference type="InterPro" id="IPR049427">
    <property type="entry name" value="Acyl-ACP_TE_C"/>
</dbReference>
<feature type="domain" description="Acyl-ACP thioesterase-like C-terminal" evidence="9">
    <location>
        <begin position="152"/>
        <end position="180"/>
    </location>
</feature>
<evidence type="ECO:0000256" key="7">
    <source>
        <dbReference type="ARBA" id="ARBA00023160"/>
    </source>
</evidence>
<keyword evidence="4" id="KW-0276">Fatty acid metabolism</keyword>
<protein>
    <recommendedName>
        <fullName evidence="12">Acyl-[acyl-carrier-protein] thioesterase</fullName>
    </recommendedName>
</protein>
<evidence type="ECO:0000259" key="8">
    <source>
        <dbReference type="Pfam" id="PF01643"/>
    </source>
</evidence>
<dbReference type="AlphaFoldDB" id="A0A926DV75"/>
<evidence type="ECO:0000256" key="4">
    <source>
        <dbReference type="ARBA" id="ARBA00022832"/>
    </source>
</evidence>
<evidence type="ECO:0008006" key="12">
    <source>
        <dbReference type="Google" id="ProtNLM"/>
    </source>
</evidence>
<name>A0A926DV75_9FIRM</name>
<sequence>MFEYTSRIRYDEVGCEGVASPSALANYLQNAAIFHAGEVGYDIYRMLEMRRGWFLLSWHIRFGRSVRWNEEIRIRTWAYDFRGPFGRRNFQIFDRQGGILVEATSLWALMDLDRLTMVEPPEDMIRAFAPEGKALFSMRRPGKIDGGQLAPSFRIQRRDLDTNGHVNNIRWMEMALPYWPSGRPLQELLAEYKHSAVCGDQVSPRLTETGEDVHVALCREDGEPFVRIQMAGYMG</sequence>
<feature type="domain" description="Acyl-ACP thioesterase N-terminal hotdog" evidence="8">
    <location>
        <begin position="4"/>
        <end position="125"/>
    </location>
</feature>
<dbReference type="GO" id="GO:0016297">
    <property type="term" value="F:fatty acyl-[ACP] hydrolase activity"/>
    <property type="evidence" value="ECO:0007669"/>
    <property type="project" value="InterPro"/>
</dbReference>
<accession>A0A926DV75</accession>
<organism evidence="10 11">
    <name type="scientific">Bianquea renquensis</name>
    <dbReference type="NCBI Taxonomy" id="2763661"/>
    <lineage>
        <taxon>Bacteria</taxon>
        <taxon>Bacillati</taxon>
        <taxon>Bacillota</taxon>
        <taxon>Clostridia</taxon>
        <taxon>Eubacteriales</taxon>
        <taxon>Bianqueaceae</taxon>
        <taxon>Bianquea</taxon>
    </lineage>
</organism>
<evidence type="ECO:0000256" key="2">
    <source>
        <dbReference type="ARBA" id="ARBA00022516"/>
    </source>
</evidence>
<evidence type="ECO:0000259" key="9">
    <source>
        <dbReference type="Pfam" id="PF20791"/>
    </source>
</evidence>
<keyword evidence="7" id="KW-0275">Fatty acid biosynthesis</keyword>
<dbReference type="RefSeq" id="WP_177713705.1">
    <property type="nucleotide sequence ID" value="NZ_JACRSQ010000019.1"/>
</dbReference>
<dbReference type="SUPFAM" id="SSF54637">
    <property type="entry name" value="Thioesterase/thiol ester dehydrase-isomerase"/>
    <property type="match status" value="2"/>
</dbReference>
<comment type="similarity">
    <text evidence="1">Belongs to the acyl-ACP thioesterase family.</text>
</comment>
<keyword evidence="3" id="KW-0378">Hydrolase</keyword>
<comment type="caution">
    <text evidence="10">The sequence shown here is derived from an EMBL/GenBank/DDBJ whole genome shotgun (WGS) entry which is preliminary data.</text>
</comment>
<proteinExistence type="inferred from homology"/>
<dbReference type="CDD" id="cd00586">
    <property type="entry name" value="4HBT"/>
    <property type="match status" value="1"/>
</dbReference>
<keyword evidence="11" id="KW-1185">Reference proteome</keyword>
<dbReference type="PANTHER" id="PTHR31727:SF6">
    <property type="entry name" value="OLEOYL-ACYL CARRIER PROTEIN THIOESTERASE 1, CHLOROPLASTIC"/>
    <property type="match status" value="1"/>
</dbReference>
<dbReference type="Pfam" id="PF01643">
    <property type="entry name" value="Acyl-ACP_TE"/>
    <property type="match status" value="1"/>
</dbReference>
<keyword evidence="5" id="KW-0809">Transit peptide</keyword>